<dbReference type="GO" id="GO:0022857">
    <property type="term" value="F:transmembrane transporter activity"/>
    <property type="evidence" value="ECO:0000318"/>
    <property type="project" value="GO_Central"/>
</dbReference>
<keyword evidence="2" id="KW-1133">Transmembrane helix</keyword>
<keyword evidence="4" id="KW-1185">Reference proteome</keyword>
<evidence type="ECO:0000256" key="1">
    <source>
        <dbReference type="ARBA" id="ARBA00010199"/>
    </source>
</evidence>
<dbReference type="Proteomes" id="UP000001449">
    <property type="component" value="Chromosome 5"/>
</dbReference>
<name>B8C209_THAPS</name>
<accession>B8C209</accession>
<dbReference type="Pfam" id="PF01554">
    <property type="entry name" value="MatE"/>
    <property type="match status" value="1"/>
</dbReference>
<evidence type="ECO:0000313" key="4">
    <source>
        <dbReference type="Proteomes" id="UP000001449"/>
    </source>
</evidence>
<dbReference type="eggNOG" id="KOG1347">
    <property type="taxonomic scope" value="Eukaryota"/>
</dbReference>
<dbReference type="InterPro" id="IPR002528">
    <property type="entry name" value="MATE_fam"/>
</dbReference>
<dbReference type="HOGENOM" id="CLU_560830_0_0_1"/>
<sequence length="487" mass="53185">MTPFTISSIFGKAFDIIDIALISWRLGTDSLAAFAVASYFVGLTYETLKGFTDAQATLCAHAIGAGNYHLAGQYIQLSVMTFLFVGFPCAYVLRHFTYNALLLLDMSKGIAKLGQQWASVAVVAGVLNGINEAFFQLANVLDTDFYSNVLYTMMSAVQTFSITIVLMTNPNASLVDVAFVKLGVVVLFIVINIIFLTMKGWMDLCWDGMVNSLAVKNRVAMKQILKTAIPLSLGFIARESEWGLLVVFASAMGSAEVAVWTILRALWDIFAASMEGICCASEIRFFYLLIDDSISSWFSQDATLQSMILELVPLACVGNITMAIGMLCWSLIGAQGRFRLATLISFLSGWLVTVPLGALFVYGMNFDLQGLVAAVTLGYSVSGTVLMYLLIRSNWDKRIEKVRRATSMGSEVDLKDEKKPTEVLVYNNGGIGSGLHLQEEIEAPEAFTMHCPSEEVANSVRNVLSVLPSDATDLIIQVEQSSKSDTL</sequence>
<dbReference type="KEGG" id="tps:THAPSDRAFT_5119"/>
<dbReference type="GO" id="GO:0042910">
    <property type="term" value="F:xenobiotic transmembrane transporter activity"/>
    <property type="evidence" value="ECO:0007669"/>
    <property type="project" value="InterPro"/>
</dbReference>
<feature type="transmembrane region" description="Helical" evidence="2">
    <location>
        <begin position="149"/>
        <end position="167"/>
    </location>
</feature>
<dbReference type="RefSeq" id="XP_002290107.1">
    <property type="nucleotide sequence ID" value="XM_002290071.1"/>
</dbReference>
<dbReference type="InParanoid" id="B8C209"/>
<organism evidence="3 4">
    <name type="scientific">Thalassiosira pseudonana</name>
    <name type="common">Marine diatom</name>
    <name type="synonym">Cyclotella nana</name>
    <dbReference type="NCBI Taxonomy" id="35128"/>
    <lineage>
        <taxon>Eukaryota</taxon>
        <taxon>Sar</taxon>
        <taxon>Stramenopiles</taxon>
        <taxon>Ochrophyta</taxon>
        <taxon>Bacillariophyta</taxon>
        <taxon>Coscinodiscophyceae</taxon>
        <taxon>Thalassiosirophycidae</taxon>
        <taxon>Thalassiosirales</taxon>
        <taxon>Thalassiosiraceae</taxon>
        <taxon>Thalassiosira</taxon>
    </lineage>
</organism>
<feature type="transmembrane region" description="Helical" evidence="2">
    <location>
        <begin position="242"/>
        <end position="263"/>
    </location>
</feature>
<reference evidence="3 4" key="2">
    <citation type="journal article" date="2008" name="Nature">
        <title>The Phaeodactylum genome reveals the evolutionary history of diatom genomes.</title>
        <authorList>
            <person name="Bowler C."/>
            <person name="Allen A.E."/>
            <person name="Badger J.H."/>
            <person name="Grimwood J."/>
            <person name="Jabbari K."/>
            <person name="Kuo A."/>
            <person name="Maheswari U."/>
            <person name="Martens C."/>
            <person name="Maumus F."/>
            <person name="Otillar R.P."/>
            <person name="Rayko E."/>
            <person name="Salamov A."/>
            <person name="Vandepoele K."/>
            <person name="Beszteri B."/>
            <person name="Gruber A."/>
            <person name="Heijde M."/>
            <person name="Katinka M."/>
            <person name="Mock T."/>
            <person name="Valentin K."/>
            <person name="Verret F."/>
            <person name="Berges J.A."/>
            <person name="Brownlee C."/>
            <person name="Cadoret J.P."/>
            <person name="Chiovitti A."/>
            <person name="Choi C.J."/>
            <person name="Coesel S."/>
            <person name="De Martino A."/>
            <person name="Detter J.C."/>
            <person name="Durkin C."/>
            <person name="Falciatore A."/>
            <person name="Fournet J."/>
            <person name="Haruta M."/>
            <person name="Huysman M.J."/>
            <person name="Jenkins B.D."/>
            <person name="Jiroutova K."/>
            <person name="Jorgensen R.E."/>
            <person name="Joubert Y."/>
            <person name="Kaplan A."/>
            <person name="Kroger N."/>
            <person name="Kroth P.G."/>
            <person name="La Roche J."/>
            <person name="Lindquist E."/>
            <person name="Lommer M."/>
            <person name="Martin-Jezequel V."/>
            <person name="Lopez P.J."/>
            <person name="Lucas S."/>
            <person name="Mangogna M."/>
            <person name="McGinnis K."/>
            <person name="Medlin L.K."/>
            <person name="Montsant A."/>
            <person name="Oudot-Le Secq M.P."/>
            <person name="Napoli C."/>
            <person name="Obornik M."/>
            <person name="Parker M.S."/>
            <person name="Petit J.L."/>
            <person name="Porcel B.M."/>
            <person name="Poulsen N."/>
            <person name="Robison M."/>
            <person name="Rychlewski L."/>
            <person name="Rynearson T.A."/>
            <person name="Schmutz J."/>
            <person name="Shapiro H."/>
            <person name="Siaut M."/>
            <person name="Stanley M."/>
            <person name="Sussman M.R."/>
            <person name="Taylor A.R."/>
            <person name="Vardi A."/>
            <person name="von Dassow P."/>
            <person name="Vyverman W."/>
            <person name="Willis A."/>
            <person name="Wyrwicz L.S."/>
            <person name="Rokhsar D.S."/>
            <person name="Weissenbach J."/>
            <person name="Armbrust E.V."/>
            <person name="Green B.R."/>
            <person name="Van de Peer Y."/>
            <person name="Grigoriev I.V."/>
        </authorList>
    </citation>
    <scope>NUCLEOTIDE SEQUENCE [LARGE SCALE GENOMIC DNA]</scope>
    <source>
        <strain evidence="3 4">CCMP1335</strain>
    </source>
</reference>
<evidence type="ECO:0000256" key="2">
    <source>
        <dbReference type="SAM" id="Phobius"/>
    </source>
</evidence>
<dbReference type="AlphaFoldDB" id="B8C209"/>
<feature type="transmembrane region" description="Helical" evidence="2">
    <location>
        <begin position="344"/>
        <end position="364"/>
    </location>
</feature>
<feature type="transmembrane region" description="Helical" evidence="2">
    <location>
        <begin position="370"/>
        <end position="391"/>
    </location>
</feature>
<feature type="transmembrane region" description="Helical" evidence="2">
    <location>
        <begin position="74"/>
        <end position="96"/>
    </location>
</feature>
<dbReference type="STRING" id="35128.B8C209"/>
<dbReference type="GO" id="GO:0015297">
    <property type="term" value="F:antiporter activity"/>
    <property type="evidence" value="ECO:0007669"/>
    <property type="project" value="InterPro"/>
</dbReference>
<evidence type="ECO:0000313" key="3">
    <source>
        <dbReference type="EMBL" id="EED91859.1"/>
    </source>
</evidence>
<gene>
    <name evidence="3" type="ORF">THAPSDRAFT_5119</name>
</gene>
<proteinExistence type="inferred from homology"/>
<dbReference type="EMBL" id="CM000642">
    <property type="protein sequence ID" value="EED91859.1"/>
    <property type="molecule type" value="Genomic_DNA"/>
</dbReference>
<dbReference type="GO" id="GO:0016020">
    <property type="term" value="C:membrane"/>
    <property type="evidence" value="ECO:0000318"/>
    <property type="project" value="GO_Central"/>
</dbReference>
<reference evidence="3 4" key="1">
    <citation type="journal article" date="2004" name="Science">
        <title>The genome of the diatom Thalassiosira pseudonana: ecology, evolution, and metabolism.</title>
        <authorList>
            <person name="Armbrust E.V."/>
            <person name="Berges J.A."/>
            <person name="Bowler C."/>
            <person name="Green B.R."/>
            <person name="Martinez D."/>
            <person name="Putnam N.H."/>
            <person name="Zhou S."/>
            <person name="Allen A.E."/>
            <person name="Apt K.E."/>
            <person name="Bechner M."/>
            <person name="Brzezinski M.A."/>
            <person name="Chaal B.K."/>
            <person name="Chiovitti A."/>
            <person name="Davis A.K."/>
            <person name="Demarest M.S."/>
            <person name="Detter J.C."/>
            <person name="Glavina T."/>
            <person name="Goodstein D."/>
            <person name="Hadi M.Z."/>
            <person name="Hellsten U."/>
            <person name="Hildebrand M."/>
            <person name="Jenkins B.D."/>
            <person name="Jurka J."/>
            <person name="Kapitonov V.V."/>
            <person name="Kroger N."/>
            <person name="Lau W.W."/>
            <person name="Lane T.W."/>
            <person name="Larimer F.W."/>
            <person name="Lippmeier J.C."/>
            <person name="Lucas S."/>
            <person name="Medina M."/>
            <person name="Montsant A."/>
            <person name="Obornik M."/>
            <person name="Parker M.S."/>
            <person name="Palenik B."/>
            <person name="Pazour G.J."/>
            <person name="Richardson P.M."/>
            <person name="Rynearson T.A."/>
            <person name="Saito M.A."/>
            <person name="Schwartz D.C."/>
            <person name="Thamatrakoln K."/>
            <person name="Valentin K."/>
            <person name="Vardi A."/>
            <person name="Wilkerson F.P."/>
            <person name="Rokhsar D.S."/>
        </authorList>
    </citation>
    <scope>NUCLEOTIDE SEQUENCE [LARGE SCALE GENOMIC DNA]</scope>
    <source>
        <strain evidence="3 4">CCMP1335</strain>
    </source>
</reference>
<dbReference type="OMA" id="ASMEGIC"/>
<keyword evidence="2" id="KW-0472">Membrane</keyword>
<feature type="transmembrane region" description="Helical" evidence="2">
    <location>
        <begin position="310"/>
        <end position="332"/>
    </location>
</feature>
<protein>
    <submittedName>
        <fullName evidence="3">Uncharacterized protein</fullName>
    </submittedName>
</protein>
<keyword evidence="2" id="KW-0812">Transmembrane</keyword>
<dbReference type="PANTHER" id="PTHR11206">
    <property type="entry name" value="MULTIDRUG RESISTANCE PROTEIN"/>
    <property type="match status" value="1"/>
</dbReference>
<feature type="transmembrane region" description="Helical" evidence="2">
    <location>
        <begin position="179"/>
        <end position="198"/>
    </location>
</feature>
<dbReference type="PaxDb" id="35128-Thaps5119"/>
<comment type="similarity">
    <text evidence="1">Belongs to the multi antimicrobial extrusion (MATE) (TC 2.A.66.1) family.</text>
</comment>
<dbReference type="GeneID" id="7449679"/>